<dbReference type="SUPFAM" id="SSF51658">
    <property type="entry name" value="Xylose isomerase-like"/>
    <property type="match status" value="1"/>
</dbReference>
<proteinExistence type="predicted"/>
<dbReference type="Pfam" id="PF01261">
    <property type="entry name" value="AP_endonuc_2"/>
    <property type="match status" value="1"/>
</dbReference>
<dbReference type="GO" id="GO:0016853">
    <property type="term" value="F:isomerase activity"/>
    <property type="evidence" value="ECO:0007669"/>
    <property type="project" value="UniProtKB-KW"/>
</dbReference>
<dbReference type="Proteomes" id="UP001519307">
    <property type="component" value="Unassembled WGS sequence"/>
</dbReference>
<dbReference type="RefSeq" id="WP_209703323.1">
    <property type="nucleotide sequence ID" value="NZ_JAGGLM010000031.1"/>
</dbReference>
<keyword evidence="3" id="KW-1185">Reference proteome</keyword>
<dbReference type="PANTHER" id="PTHR12110">
    <property type="entry name" value="HYDROXYPYRUVATE ISOMERASE"/>
    <property type="match status" value="1"/>
</dbReference>
<dbReference type="PANTHER" id="PTHR12110:SF21">
    <property type="entry name" value="XYLOSE ISOMERASE-LIKE TIM BARREL DOMAIN-CONTAINING PROTEIN"/>
    <property type="match status" value="1"/>
</dbReference>
<keyword evidence="2" id="KW-0413">Isomerase</keyword>
<dbReference type="InterPro" id="IPR013022">
    <property type="entry name" value="Xyl_isomerase-like_TIM-brl"/>
</dbReference>
<evidence type="ECO:0000313" key="2">
    <source>
        <dbReference type="EMBL" id="MBP2034091.1"/>
    </source>
</evidence>
<gene>
    <name evidence="2" type="ORF">J2Z42_002818</name>
</gene>
<name>A0ABS4KX60_9CLOT</name>
<dbReference type="Gene3D" id="3.20.20.150">
    <property type="entry name" value="Divalent-metal-dependent TIM barrel enzymes"/>
    <property type="match status" value="1"/>
</dbReference>
<sequence length="279" mass="31790">MKIGFNEATTMKKSSLEKDLKFCEKYGYDLIEIRTMDKLKDYLETHTVEDLADYFKTHKIKPYAFNTLVFFNNRDEVGYKEIKEEFKYLCEVGQKIGCNTIIAVPLVTTEKITKTKIKESCVKVLNELADIGEKYGIRIAVEFLGHPQATVNTFGQAYDIIKTVNRDNVGITLDCFHFHGMGSNLEDLKHADGSKIFVVHINDTEDFPIGILTDEDRLWPGEGAIDLDGIFSTLKEIGYSEMASVELFRPEYYELEIEEAIKIGKEKTVAVVGKYFNIG</sequence>
<dbReference type="EC" id="5.3.99.11" evidence="2"/>
<evidence type="ECO:0000313" key="3">
    <source>
        <dbReference type="Proteomes" id="UP001519307"/>
    </source>
</evidence>
<dbReference type="EMBL" id="JAGGLM010000031">
    <property type="protein sequence ID" value="MBP2034091.1"/>
    <property type="molecule type" value="Genomic_DNA"/>
</dbReference>
<organism evidence="2 3">
    <name type="scientific">Clostridium algifaecis</name>
    <dbReference type="NCBI Taxonomy" id="1472040"/>
    <lineage>
        <taxon>Bacteria</taxon>
        <taxon>Bacillati</taxon>
        <taxon>Bacillota</taxon>
        <taxon>Clostridia</taxon>
        <taxon>Eubacteriales</taxon>
        <taxon>Clostridiaceae</taxon>
        <taxon>Clostridium</taxon>
    </lineage>
</organism>
<accession>A0ABS4KX60</accession>
<dbReference type="InterPro" id="IPR050312">
    <property type="entry name" value="IolE/XylAMocC-like"/>
</dbReference>
<evidence type="ECO:0000259" key="1">
    <source>
        <dbReference type="Pfam" id="PF01261"/>
    </source>
</evidence>
<feature type="domain" description="Xylose isomerase-like TIM barrel" evidence="1">
    <location>
        <begin position="21"/>
        <end position="262"/>
    </location>
</feature>
<dbReference type="InterPro" id="IPR036237">
    <property type="entry name" value="Xyl_isomerase-like_sf"/>
</dbReference>
<comment type="caution">
    <text evidence="2">The sequence shown here is derived from an EMBL/GenBank/DDBJ whole genome shotgun (WGS) entry which is preliminary data.</text>
</comment>
<reference evidence="2 3" key="1">
    <citation type="submission" date="2021-03" db="EMBL/GenBank/DDBJ databases">
        <title>Genomic Encyclopedia of Type Strains, Phase IV (KMG-IV): sequencing the most valuable type-strain genomes for metagenomic binning, comparative biology and taxonomic classification.</title>
        <authorList>
            <person name="Goeker M."/>
        </authorList>
    </citation>
    <scope>NUCLEOTIDE SEQUENCE [LARGE SCALE GENOMIC DNA]</scope>
    <source>
        <strain evidence="2 3">DSM 28783</strain>
    </source>
</reference>
<protein>
    <submittedName>
        <fullName evidence="2">2-keto-myo-inositol isomerase</fullName>
        <ecNumber evidence="2">5.3.99.11</ecNumber>
    </submittedName>
</protein>